<dbReference type="PROSITE" id="PS50294">
    <property type="entry name" value="WD_REPEATS_REGION"/>
    <property type="match status" value="4"/>
</dbReference>
<keyword evidence="17" id="KW-1185">Reference proteome</keyword>
<comment type="function">
    <text evidence="1 12">Required for replication-independent chromatin assembly and for the periodic repression of histone gene transcription during the cell cycle.</text>
</comment>
<keyword evidence="5 11" id="KW-0853">WD repeat</keyword>
<dbReference type="Proteomes" id="UP000279259">
    <property type="component" value="Unassembled WGS sequence"/>
</dbReference>
<keyword evidence="10 12" id="KW-0539">Nucleus</keyword>
<proteinExistence type="inferred from homology"/>
<feature type="repeat" description="WD" evidence="11">
    <location>
        <begin position="68"/>
        <end position="102"/>
    </location>
</feature>
<evidence type="ECO:0000256" key="11">
    <source>
        <dbReference type="PROSITE-ProRule" id="PRU00221"/>
    </source>
</evidence>
<keyword evidence="8 12" id="KW-0805">Transcription regulation</keyword>
<dbReference type="AlphaFoldDB" id="A0A427YKU2"/>
<evidence type="ECO:0000256" key="7">
    <source>
        <dbReference type="ARBA" id="ARBA00022853"/>
    </source>
</evidence>
<dbReference type="GO" id="GO:0005634">
    <property type="term" value="C:nucleus"/>
    <property type="evidence" value="ECO:0007669"/>
    <property type="project" value="UniProtKB-SubCell"/>
</dbReference>
<dbReference type="Pfam" id="PF24105">
    <property type="entry name" value="Beta-prop_CAF1B_HIR1"/>
    <property type="match status" value="1"/>
</dbReference>
<feature type="compositionally biased region" description="Polar residues" evidence="13">
    <location>
        <begin position="390"/>
        <end position="409"/>
    </location>
</feature>
<dbReference type="FunFam" id="2.130.10.10:FF:000701">
    <property type="entry name" value="Protein HIR"/>
    <property type="match status" value="1"/>
</dbReference>
<feature type="domain" description="CAF1B/HIR1 beta-propeller" evidence="15">
    <location>
        <begin position="17"/>
        <end position="357"/>
    </location>
</feature>
<evidence type="ECO:0000256" key="3">
    <source>
        <dbReference type="ARBA" id="ARBA00007306"/>
    </source>
</evidence>
<keyword evidence="4 12" id="KW-0678">Repressor</keyword>
<evidence type="ECO:0000256" key="13">
    <source>
        <dbReference type="SAM" id="MobiDB-lite"/>
    </source>
</evidence>
<dbReference type="GO" id="GO:0000417">
    <property type="term" value="C:HIR complex"/>
    <property type="evidence" value="ECO:0007669"/>
    <property type="project" value="TreeGrafter"/>
</dbReference>
<accession>A0A427YKU2</accession>
<keyword evidence="6 12" id="KW-0677">Repeat</keyword>
<feature type="repeat" description="WD" evidence="11">
    <location>
        <begin position="126"/>
        <end position="167"/>
    </location>
</feature>
<dbReference type="CDD" id="cd00200">
    <property type="entry name" value="WD40"/>
    <property type="match status" value="1"/>
</dbReference>
<reference evidence="16 17" key="1">
    <citation type="submission" date="2018-11" db="EMBL/GenBank/DDBJ databases">
        <title>Genome sequence of Saitozyma podzolica DSM 27192.</title>
        <authorList>
            <person name="Aliyu H."/>
            <person name="Gorte O."/>
            <person name="Ochsenreither K."/>
        </authorList>
    </citation>
    <scope>NUCLEOTIDE SEQUENCE [LARGE SCALE GENOMIC DNA]</scope>
    <source>
        <strain evidence="16 17">DSM 27192</strain>
    </source>
</reference>
<comment type="caution">
    <text evidence="16">The sequence shown here is derived from an EMBL/GenBank/DDBJ whole genome shotgun (WGS) entry which is preliminary data.</text>
</comment>
<keyword evidence="9 12" id="KW-0804">Transcription</keyword>
<dbReference type="GO" id="GO:0031491">
    <property type="term" value="F:nucleosome binding"/>
    <property type="evidence" value="ECO:0007669"/>
    <property type="project" value="TreeGrafter"/>
</dbReference>
<evidence type="ECO:0000313" key="16">
    <source>
        <dbReference type="EMBL" id="RSH91686.1"/>
    </source>
</evidence>
<dbReference type="InterPro" id="IPR055410">
    <property type="entry name" value="Beta-prop_CAF1B_HIR1"/>
</dbReference>
<dbReference type="InterPro" id="IPR011494">
    <property type="entry name" value="HIRA-like_C"/>
</dbReference>
<dbReference type="GO" id="GO:0006338">
    <property type="term" value="P:chromatin remodeling"/>
    <property type="evidence" value="ECO:0007669"/>
    <property type="project" value="InterPro"/>
</dbReference>
<dbReference type="GO" id="GO:0000785">
    <property type="term" value="C:chromatin"/>
    <property type="evidence" value="ECO:0007669"/>
    <property type="project" value="TreeGrafter"/>
</dbReference>
<dbReference type="PRINTS" id="PR00320">
    <property type="entry name" value="GPROTEINBRPT"/>
</dbReference>
<dbReference type="Gene3D" id="2.130.10.10">
    <property type="entry name" value="YVTN repeat-like/Quinoprotein amine dehydrogenase"/>
    <property type="match status" value="2"/>
</dbReference>
<feature type="region of interest" description="Disordered" evidence="13">
    <location>
        <begin position="380"/>
        <end position="466"/>
    </location>
</feature>
<sequence>MRVTKPAWVEHKGERENRCPIYSLSVHPDGTRLATGGLDRKVKIWSTLPILDQAAEADEANHKLLCTMSEHTGSVLAVRWAHHGRFLASGSDDAVVMIWGLDPDGGGRLWGSDEVNVENWKPLTRLVGHQADVVDIAWSRDDSMLASTGLDSKVWIWDGQTFERIRRIDQHEGFVKGVCWDPVGNYLATQSDDKTVKIWDTDTWALVQTVSEPFKNSGHATFFRRLSWSPDGAFIAASNAKNGPVFVAAVIEREGWASEISFVGHANTIQVAAFNPRLFFRKGDAPGRATASCMLALGADDFSISIWRNTLHKPIVVLHDIFGRNLLDLCWSNDGHQLYGCSEDGTICAISFDPEELPELGEPDKTQLVLDEYEFQPQRKVNRPILSAPAPSTSNGFGPSSTSSTQVNVLQPRKSKPGDNRRRVNLSKTGEREVQQPSRGTFAPPSAQPPQPPMSNGGMSAFDAPIQPFASSSQHHASTARMFQDAHMAFADGEREANTGEPSRGHKRKASLLSDIDRQPKGRMMSSAQTRAAIELREIRAPRVTLGSTSGGGSAGRTLPVPSVQTVVRAKPRDGTDETIYIEAHNATTVKGKNKVVYAQGGQDIWVDYVQSAVLAAGVSKSFSAVACEDGEVVCYSTAGTQAKLDSPASEIAARGHMLLVITAGCRVHVFSGCLRPYKPLQSARSPSSSSMPSRPLEITRVDVRPNGVPIVITSEPSAYAYDPTAHSWAPIITPFLLSGSHSTESRRASQVPPTRGPLAELEAEILSAWKGSEEGDKPEWWDEAMEMGYLENKLRAAVLLESREEYKVTLLRYAHVLGKEGFRVRGEELVKDLIGPIYHHPKESGWVPTVVGYQKRDLAREVLASFARSTSLSGLAEQYQLMLKAVASEAKAMEE</sequence>
<dbReference type="Pfam" id="PF07569">
    <property type="entry name" value="Hira"/>
    <property type="match status" value="1"/>
</dbReference>
<feature type="region of interest" description="Disordered" evidence="13">
    <location>
        <begin position="495"/>
        <end position="514"/>
    </location>
</feature>
<dbReference type="SMART" id="SM00320">
    <property type="entry name" value="WD40"/>
    <property type="match status" value="6"/>
</dbReference>
<dbReference type="PANTHER" id="PTHR13831:SF0">
    <property type="entry name" value="PROTEIN HIRA"/>
    <property type="match status" value="1"/>
</dbReference>
<evidence type="ECO:0000256" key="9">
    <source>
        <dbReference type="ARBA" id="ARBA00023163"/>
    </source>
</evidence>
<feature type="domain" description="Protein HIRA-like C-terminal" evidence="14">
    <location>
        <begin position="645"/>
        <end position="834"/>
    </location>
</feature>
<dbReference type="InterPro" id="IPR015943">
    <property type="entry name" value="WD40/YVTN_repeat-like_dom_sf"/>
</dbReference>
<dbReference type="FunFam" id="2.130.10.10:FF:000921">
    <property type="entry name" value="Protein HIR"/>
    <property type="match status" value="1"/>
</dbReference>
<protein>
    <recommendedName>
        <fullName evidence="12">Protein HIR</fullName>
    </recommendedName>
</protein>
<organism evidence="16 17">
    <name type="scientific">Saitozyma podzolica</name>
    <dbReference type="NCBI Taxonomy" id="1890683"/>
    <lineage>
        <taxon>Eukaryota</taxon>
        <taxon>Fungi</taxon>
        <taxon>Dikarya</taxon>
        <taxon>Basidiomycota</taxon>
        <taxon>Agaricomycotina</taxon>
        <taxon>Tremellomycetes</taxon>
        <taxon>Tremellales</taxon>
        <taxon>Trimorphomycetaceae</taxon>
        <taxon>Saitozyma</taxon>
    </lineage>
</organism>
<dbReference type="GO" id="GO:0006355">
    <property type="term" value="P:regulation of DNA-templated transcription"/>
    <property type="evidence" value="ECO:0007669"/>
    <property type="project" value="InterPro"/>
</dbReference>
<dbReference type="InterPro" id="IPR036322">
    <property type="entry name" value="WD40_repeat_dom_sf"/>
</dbReference>
<evidence type="ECO:0000256" key="5">
    <source>
        <dbReference type="ARBA" id="ARBA00022574"/>
    </source>
</evidence>
<evidence type="ECO:0000256" key="8">
    <source>
        <dbReference type="ARBA" id="ARBA00023015"/>
    </source>
</evidence>
<dbReference type="SUPFAM" id="SSF50978">
    <property type="entry name" value="WD40 repeat-like"/>
    <property type="match status" value="1"/>
</dbReference>
<dbReference type="OrthoDB" id="1741719at2759"/>
<gene>
    <name evidence="16" type="primary">HIR1</name>
    <name evidence="16" type="ORF">EHS25_009055</name>
</gene>
<evidence type="ECO:0000256" key="4">
    <source>
        <dbReference type="ARBA" id="ARBA00022491"/>
    </source>
</evidence>
<evidence type="ECO:0000313" key="17">
    <source>
        <dbReference type="Proteomes" id="UP000279259"/>
    </source>
</evidence>
<dbReference type="EMBL" id="RSCD01000007">
    <property type="protein sequence ID" value="RSH91686.1"/>
    <property type="molecule type" value="Genomic_DNA"/>
</dbReference>
<dbReference type="STRING" id="1890683.A0A427YKU2"/>
<evidence type="ECO:0000256" key="12">
    <source>
        <dbReference type="RuleBase" id="RU364014"/>
    </source>
</evidence>
<dbReference type="PROSITE" id="PS50082">
    <property type="entry name" value="WD_REPEATS_2"/>
    <property type="match status" value="4"/>
</dbReference>
<dbReference type="GO" id="GO:0006351">
    <property type="term" value="P:DNA-templated transcription"/>
    <property type="evidence" value="ECO:0007669"/>
    <property type="project" value="InterPro"/>
</dbReference>
<feature type="repeat" description="WD" evidence="11">
    <location>
        <begin position="14"/>
        <end position="46"/>
    </location>
</feature>
<evidence type="ECO:0000259" key="14">
    <source>
        <dbReference type="Pfam" id="PF07569"/>
    </source>
</evidence>
<evidence type="ECO:0000256" key="6">
    <source>
        <dbReference type="ARBA" id="ARBA00022737"/>
    </source>
</evidence>
<dbReference type="InterPro" id="IPR001680">
    <property type="entry name" value="WD40_rpt"/>
</dbReference>
<feature type="repeat" description="WD" evidence="11">
    <location>
        <begin position="168"/>
        <end position="209"/>
    </location>
</feature>
<comment type="similarity">
    <text evidence="3 12">Belongs to the WD repeat HIR1 family.</text>
</comment>
<dbReference type="InterPro" id="IPR031120">
    <property type="entry name" value="HIR1-like"/>
</dbReference>
<evidence type="ECO:0000256" key="10">
    <source>
        <dbReference type="ARBA" id="ARBA00023242"/>
    </source>
</evidence>
<dbReference type="PANTHER" id="PTHR13831">
    <property type="entry name" value="MEMBER OF THE HIR1 FAMILY OF WD-REPEAT PROTEINS"/>
    <property type="match status" value="1"/>
</dbReference>
<dbReference type="InterPro" id="IPR020472">
    <property type="entry name" value="WD40_PAC1"/>
</dbReference>
<evidence type="ECO:0000256" key="2">
    <source>
        <dbReference type="ARBA" id="ARBA00004123"/>
    </source>
</evidence>
<keyword evidence="7 12" id="KW-0156">Chromatin regulator</keyword>
<name>A0A427YKU2_9TREE</name>
<evidence type="ECO:0000256" key="1">
    <source>
        <dbReference type="ARBA" id="ARBA00002677"/>
    </source>
</evidence>
<evidence type="ECO:0000259" key="15">
    <source>
        <dbReference type="Pfam" id="PF24105"/>
    </source>
</evidence>
<comment type="subcellular location">
    <subcellularLocation>
        <location evidence="2 12">Nucleus</location>
    </subcellularLocation>
</comment>